<gene>
    <name evidence="3" type="ORF">J2792_002348</name>
</gene>
<reference evidence="3 4" key="1">
    <citation type="submission" date="2023-07" db="EMBL/GenBank/DDBJ databases">
        <title>Sorghum-associated microbial communities from plants grown in Nebraska, USA.</title>
        <authorList>
            <person name="Schachtman D."/>
        </authorList>
    </citation>
    <scope>NUCLEOTIDE SEQUENCE [LARGE SCALE GENOMIC DNA]</scope>
    <source>
        <strain evidence="3 4">DS1027</strain>
    </source>
</reference>
<dbReference type="InterPro" id="IPR035421">
    <property type="entry name" value="Terminase_6C"/>
</dbReference>
<dbReference type="Proteomes" id="UP001184150">
    <property type="component" value="Unassembled WGS sequence"/>
</dbReference>
<feature type="domain" description="Terminase large subunit gp17-like C-terminal" evidence="2">
    <location>
        <begin position="300"/>
        <end position="443"/>
    </location>
</feature>
<dbReference type="EMBL" id="JAVDRD010000005">
    <property type="protein sequence ID" value="MDR6511476.1"/>
    <property type="molecule type" value="Genomic_DNA"/>
</dbReference>
<evidence type="ECO:0000313" key="4">
    <source>
        <dbReference type="Proteomes" id="UP001184150"/>
    </source>
</evidence>
<comment type="caution">
    <text evidence="3">The sequence shown here is derived from an EMBL/GenBank/DDBJ whole genome shotgun (WGS) entry which is preliminary data.</text>
</comment>
<sequence>MTDAEVAAARLLAAADFYFFARWMFFQRTGGKWLRADHHAVICRKLTDVFEGRTTRLIINIPPRYSKTELAVVMWIAWCLGKAADSEFIHASYSSLLASNNSANVLRIVESAEYQAIFPGTRLGSTARSHWKTTAGGVMYSTGAGGTLTGFGAGKERDSFAGAIVVDDPHKADEARSDVMRQSVIDWYQHTLQSRVNSRQTPIILIMQRLHENDLAGWLLDGGTGEEWEHLRLPAINPDGTALWPAKHTIEELRRMERALPYVFAGQYMQTPSPGEGGLFKPDCIRVVDAVPAQQITWVRGWDLAATTDGDFTAGGLLGQMQDGRLIIADMVRERLGADERDAIILNTAHRDSAIVKISLPQDPGQAGKTLATHHGRLLSGFNFKTSPESGSKETRAEPFAAQVNVGNVLMLRGAWNGQLIEEMRMFPNGRHDDQVDALSRAFGELITPPGHTFGFA</sequence>
<dbReference type="InterPro" id="IPR006517">
    <property type="entry name" value="Phage_terminase_lsu-like_C"/>
</dbReference>
<evidence type="ECO:0000256" key="1">
    <source>
        <dbReference type="ARBA" id="ARBA00022612"/>
    </source>
</evidence>
<dbReference type="Pfam" id="PF17289">
    <property type="entry name" value="Terminase_6C"/>
    <property type="match status" value="1"/>
</dbReference>
<proteinExistence type="predicted"/>
<accession>A0ABU1MN81</accession>
<evidence type="ECO:0000313" key="3">
    <source>
        <dbReference type="EMBL" id="MDR6511476.1"/>
    </source>
</evidence>
<keyword evidence="1" id="KW-1188">Viral release from host cell</keyword>
<evidence type="ECO:0000259" key="2">
    <source>
        <dbReference type="Pfam" id="PF17289"/>
    </source>
</evidence>
<dbReference type="RefSeq" id="WP_309805343.1">
    <property type="nucleotide sequence ID" value="NZ_JAVDRD010000005.1"/>
</dbReference>
<dbReference type="NCBIfam" id="TIGR01630">
    <property type="entry name" value="psiM2_ORF9"/>
    <property type="match status" value="1"/>
</dbReference>
<name>A0ABU1MN81_9SPHN</name>
<protein>
    <submittedName>
        <fullName evidence="3">Phage terminase large subunit-like protein</fullName>
    </submittedName>
</protein>
<keyword evidence="4" id="KW-1185">Reference proteome</keyword>
<organism evidence="3 4">
    <name type="scientific">Novosphingobium capsulatum</name>
    <dbReference type="NCBI Taxonomy" id="13688"/>
    <lineage>
        <taxon>Bacteria</taxon>
        <taxon>Pseudomonadati</taxon>
        <taxon>Pseudomonadota</taxon>
        <taxon>Alphaproteobacteria</taxon>
        <taxon>Sphingomonadales</taxon>
        <taxon>Sphingomonadaceae</taxon>
        <taxon>Novosphingobium</taxon>
    </lineage>
</organism>